<gene>
    <name evidence="2" type="ORF">MPOR_23960</name>
</gene>
<evidence type="ECO:0000313" key="2">
    <source>
        <dbReference type="EMBL" id="BBX51370.1"/>
    </source>
</evidence>
<organism evidence="2 3">
    <name type="scientific">Mycolicibacterium poriferae</name>
    <dbReference type="NCBI Taxonomy" id="39694"/>
    <lineage>
        <taxon>Bacteria</taxon>
        <taxon>Bacillati</taxon>
        <taxon>Actinomycetota</taxon>
        <taxon>Actinomycetes</taxon>
        <taxon>Mycobacteriales</taxon>
        <taxon>Mycobacteriaceae</taxon>
        <taxon>Mycolicibacterium</taxon>
    </lineage>
</organism>
<sequence>MAVLSGTDESGAPALYDIPDTELSKYKLNLKPMTDEVRDRLFPGKDKPSKDDAQGVVPAGAATSEVQGYAAICWYYLEDGYGNWVYWEDYC</sequence>
<proteinExistence type="predicted"/>
<dbReference type="AlphaFoldDB" id="A0A6N4VB61"/>
<dbReference type="RefSeq" id="WP_163673953.1">
    <property type="nucleotide sequence ID" value="NZ_AP022570.1"/>
</dbReference>
<evidence type="ECO:0000256" key="1">
    <source>
        <dbReference type="SAM" id="MobiDB-lite"/>
    </source>
</evidence>
<accession>A0A6N4VB61</accession>
<reference evidence="2 3" key="1">
    <citation type="journal article" date="2019" name="Emerg. Microbes Infect.">
        <title>Comprehensive subspecies identification of 175 nontuberculous mycobacteria species based on 7547 genomic profiles.</title>
        <authorList>
            <person name="Matsumoto Y."/>
            <person name="Kinjo T."/>
            <person name="Motooka D."/>
            <person name="Nabeya D."/>
            <person name="Jung N."/>
            <person name="Uechi K."/>
            <person name="Horii T."/>
            <person name="Iida T."/>
            <person name="Fujita J."/>
            <person name="Nakamura S."/>
        </authorList>
    </citation>
    <scope>NUCLEOTIDE SEQUENCE [LARGE SCALE GENOMIC DNA]</scope>
    <source>
        <strain evidence="2 3">JCM 12603</strain>
    </source>
</reference>
<dbReference type="KEGG" id="mpof:MPOR_23960"/>
<evidence type="ECO:0000313" key="3">
    <source>
        <dbReference type="Proteomes" id="UP000466785"/>
    </source>
</evidence>
<feature type="region of interest" description="Disordered" evidence="1">
    <location>
        <begin position="39"/>
        <end position="58"/>
    </location>
</feature>
<name>A0A6N4VB61_9MYCO</name>
<dbReference type="EMBL" id="AP022570">
    <property type="protein sequence ID" value="BBX51370.1"/>
    <property type="molecule type" value="Genomic_DNA"/>
</dbReference>
<feature type="compositionally biased region" description="Basic and acidic residues" evidence="1">
    <location>
        <begin position="39"/>
        <end position="53"/>
    </location>
</feature>
<keyword evidence="3" id="KW-1185">Reference proteome</keyword>
<protein>
    <submittedName>
        <fullName evidence="2">Uncharacterized protein</fullName>
    </submittedName>
</protein>
<dbReference type="Proteomes" id="UP000466785">
    <property type="component" value="Chromosome"/>
</dbReference>